<dbReference type="PROSITE" id="PS50263">
    <property type="entry name" value="CN_HYDROLASE"/>
    <property type="match status" value="1"/>
</dbReference>
<dbReference type="SUPFAM" id="SSF56317">
    <property type="entry name" value="Carbon-nitrogen hydrolase"/>
    <property type="match status" value="1"/>
</dbReference>
<feature type="transmembrane region" description="Helical" evidence="9">
    <location>
        <begin position="503"/>
        <end position="523"/>
    </location>
</feature>
<keyword evidence="12" id="KW-1185">Reference proteome</keyword>
<dbReference type="HAMAP" id="MF_01148">
    <property type="entry name" value="Lnt"/>
    <property type="match status" value="1"/>
</dbReference>
<dbReference type="InterPro" id="IPR045378">
    <property type="entry name" value="LNT_N"/>
</dbReference>
<reference evidence="11 12" key="1">
    <citation type="submission" date="2020-08" db="EMBL/GenBank/DDBJ databases">
        <title>Genomic Encyclopedia of Type Strains, Phase IV (KMG-IV): sequencing the most valuable type-strain genomes for metagenomic binning, comparative biology and taxonomic classification.</title>
        <authorList>
            <person name="Goeker M."/>
        </authorList>
    </citation>
    <scope>NUCLEOTIDE SEQUENCE [LARGE SCALE GENOMIC DNA]</scope>
    <source>
        <strain evidence="11 12">DSM 100211</strain>
    </source>
</reference>
<dbReference type="NCBIfam" id="TIGR00546">
    <property type="entry name" value="lnt"/>
    <property type="match status" value="1"/>
</dbReference>
<comment type="subcellular location">
    <subcellularLocation>
        <location evidence="1 9">Cell membrane</location>
        <topology evidence="1 9">Multi-pass membrane protein</topology>
    </subcellularLocation>
</comment>
<dbReference type="Pfam" id="PF00795">
    <property type="entry name" value="CN_hydrolase"/>
    <property type="match status" value="1"/>
</dbReference>
<dbReference type="UniPathway" id="UPA00666"/>
<keyword evidence="5 9" id="KW-0812">Transmembrane</keyword>
<sequence>MTRLAGRVMLLSGWARALTAFLAGLFGVLALQPFGFFAALFVSFSVLVWLLDGASGNPDAGFVRRLAPAFRVGWCFGFGYFLGGLWWLGNALLVDAEAFAWALPLAVIGLPAILAFYYGFAAALARLFWSDGVGRIFALAAAFGVAEWLRSFLFTGFPWNAIGYGAMPIPLMMQPARIIGVAGMNVLAVFVFAAPALLWTGRGKRLGLSIAGLLLVLQAGYGFYALRVMPEPADTDVTVRLVQPNIDQAGKWDDANRVAIFEKHLALSGAPPSGEKRPDIIVWPETSIPFILTDNPDALTRIAAVLQDDQVLIAGAVRTEDAGAGKEPRYYNSIYAIDGTGQILGATDKVHLVPFGEYMPFEDLLNSWGVSAVATLPGGFSAARAHQVLALPSNRSFYPMVCYEAIFPDEIEAAAYSTDALLNVTNDAWFGDTPGPYQHFHQAQVRSVETGLPLVRVANTGISAVVDAKGRVVLGLPYNMEGFIDATIPGKNAAFHDTVSRNLWFWSAVAIFFGIGAFSRIGFIRHAN</sequence>
<dbReference type="RefSeq" id="WP_183801361.1">
    <property type="nucleotide sequence ID" value="NZ_JACIEE010000003.1"/>
</dbReference>
<dbReference type="GO" id="GO:0016410">
    <property type="term" value="F:N-acyltransferase activity"/>
    <property type="evidence" value="ECO:0007669"/>
    <property type="project" value="UniProtKB-UniRule"/>
</dbReference>
<keyword evidence="3 9" id="KW-1003">Cell membrane</keyword>
<evidence type="ECO:0000259" key="10">
    <source>
        <dbReference type="PROSITE" id="PS50263"/>
    </source>
</evidence>
<comment type="catalytic activity">
    <reaction evidence="9">
        <text>N-terminal S-1,2-diacyl-sn-glyceryl-L-cysteinyl-[lipoprotein] + a glycerophospholipid = N-acyl-S-1,2-diacyl-sn-glyceryl-L-cysteinyl-[lipoprotein] + a 2-acyl-sn-glycero-3-phospholipid + H(+)</text>
        <dbReference type="Rhea" id="RHEA:48228"/>
        <dbReference type="Rhea" id="RHEA-COMP:14681"/>
        <dbReference type="Rhea" id="RHEA-COMP:14684"/>
        <dbReference type="ChEBI" id="CHEBI:15378"/>
        <dbReference type="ChEBI" id="CHEBI:136912"/>
        <dbReference type="ChEBI" id="CHEBI:140656"/>
        <dbReference type="ChEBI" id="CHEBI:140657"/>
        <dbReference type="ChEBI" id="CHEBI:140660"/>
        <dbReference type="EC" id="2.3.1.269"/>
    </reaction>
</comment>
<dbReference type="GO" id="GO:0005886">
    <property type="term" value="C:plasma membrane"/>
    <property type="evidence" value="ECO:0007669"/>
    <property type="project" value="UniProtKB-SubCell"/>
</dbReference>
<dbReference type="EC" id="2.3.1.269" evidence="9"/>
<organism evidence="11 12">
    <name type="scientific">Mycoplana azooxidifex</name>
    <dbReference type="NCBI Taxonomy" id="1636188"/>
    <lineage>
        <taxon>Bacteria</taxon>
        <taxon>Pseudomonadati</taxon>
        <taxon>Pseudomonadota</taxon>
        <taxon>Alphaproteobacteria</taxon>
        <taxon>Hyphomicrobiales</taxon>
        <taxon>Rhizobiaceae</taxon>
        <taxon>Mycoplana</taxon>
    </lineage>
</organism>
<feature type="transmembrane region" description="Helical" evidence="9">
    <location>
        <begin position="7"/>
        <end position="28"/>
    </location>
</feature>
<gene>
    <name evidence="9" type="primary">lnt</name>
    <name evidence="11" type="ORF">GGQ64_001467</name>
</gene>
<dbReference type="Pfam" id="PF20154">
    <property type="entry name" value="LNT_N"/>
    <property type="match status" value="1"/>
</dbReference>
<protein>
    <recommendedName>
        <fullName evidence="9">Apolipoprotein N-acyltransferase</fullName>
        <shortName evidence="9">ALP N-acyltransferase</shortName>
        <ecNumber evidence="9">2.3.1.269</ecNumber>
    </recommendedName>
</protein>
<keyword evidence="7 9" id="KW-0472">Membrane</keyword>
<dbReference type="Proteomes" id="UP000574761">
    <property type="component" value="Unassembled WGS sequence"/>
</dbReference>
<comment type="pathway">
    <text evidence="9">Protein modification; lipoprotein biosynthesis (N-acyl transfer).</text>
</comment>
<accession>A0A7W6GIL1</accession>
<dbReference type="CDD" id="cd07571">
    <property type="entry name" value="ALP_N-acyl_transferase"/>
    <property type="match status" value="1"/>
</dbReference>
<feature type="transmembrane region" description="Helical" evidence="9">
    <location>
        <begin position="34"/>
        <end position="51"/>
    </location>
</feature>
<feature type="transmembrane region" description="Helical" evidence="9">
    <location>
        <begin position="177"/>
        <end position="199"/>
    </location>
</feature>
<evidence type="ECO:0000256" key="6">
    <source>
        <dbReference type="ARBA" id="ARBA00022989"/>
    </source>
</evidence>
<evidence type="ECO:0000256" key="3">
    <source>
        <dbReference type="ARBA" id="ARBA00022475"/>
    </source>
</evidence>
<keyword evidence="6 9" id="KW-1133">Transmembrane helix</keyword>
<dbReference type="Gene3D" id="3.60.110.10">
    <property type="entry name" value="Carbon-nitrogen hydrolase"/>
    <property type="match status" value="1"/>
</dbReference>
<dbReference type="PANTHER" id="PTHR38686">
    <property type="entry name" value="APOLIPOPROTEIN N-ACYLTRANSFERASE"/>
    <property type="match status" value="1"/>
</dbReference>
<feature type="transmembrane region" description="Helical" evidence="9">
    <location>
        <begin position="136"/>
        <end position="157"/>
    </location>
</feature>
<feature type="transmembrane region" description="Helical" evidence="9">
    <location>
        <begin position="72"/>
        <end position="89"/>
    </location>
</feature>
<feature type="transmembrane region" description="Helical" evidence="9">
    <location>
        <begin position="206"/>
        <end position="226"/>
    </location>
</feature>
<proteinExistence type="inferred from homology"/>
<comment type="similarity">
    <text evidence="2 9">Belongs to the CN hydrolase family. Apolipoprotein N-acyltransferase subfamily.</text>
</comment>
<dbReference type="AlphaFoldDB" id="A0A7W6GIL1"/>
<evidence type="ECO:0000256" key="5">
    <source>
        <dbReference type="ARBA" id="ARBA00022692"/>
    </source>
</evidence>
<comment type="caution">
    <text evidence="11">The sequence shown here is derived from an EMBL/GenBank/DDBJ whole genome shotgun (WGS) entry which is preliminary data.</text>
</comment>
<dbReference type="EMBL" id="JACIEE010000003">
    <property type="protein sequence ID" value="MBB3976278.1"/>
    <property type="molecule type" value="Genomic_DNA"/>
</dbReference>
<evidence type="ECO:0000313" key="12">
    <source>
        <dbReference type="Proteomes" id="UP000574761"/>
    </source>
</evidence>
<feature type="transmembrane region" description="Helical" evidence="9">
    <location>
        <begin position="101"/>
        <end position="124"/>
    </location>
</feature>
<comment type="function">
    <text evidence="9">Catalyzes the phospholipid dependent N-acylation of the N-terminal cysteine of apolipoprotein, the last step in lipoprotein maturation.</text>
</comment>
<dbReference type="InterPro" id="IPR003010">
    <property type="entry name" value="C-N_Hydrolase"/>
</dbReference>
<keyword evidence="4 9" id="KW-0808">Transferase</keyword>
<dbReference type="GO" id="GO:0042158">
    <property type="term" value="P:lipoprotein biosynthetic process"/>
    <property type="evidence" value="ECO:0007669"/>
    <property type="project" value="UniProtKB-UniRule"/>
</dbReference>
<dbReference type="InterPro" id="IPR004563">
    <property type="entry name" value="Apolipo_AcylTrfase"/>
</dbReference>
<name>A0A7W6GIL1_9HYPH</name>
<keyword evidence="8 9" id="KW-0012">Acyltransferase</keyword>
<keyword evidence="11" id="KW-0449">Lipoprotein</keyword>
<evidence type="ECO:0000256" key="9">
    <source>
        <dbReference type="HAMAP-Rule" id="MF_01148"/>
    </source>
</evidence>
<feature type="domain" description="CN hydrolase" evidence="10">
    <location>
        <begin position="242"/>
        <end position="490"/>
    </location>
</feature>
<evidence type="ECO:0000256" key="4">
    <source>
        <dbReference type="ARBA" id="ARBA00022679"/>
    </source>
</evidence>
<evidence type="ECO:0000256" key="1">
    <source>
        <dbReference type="ARBA" id="ARBA00004651"/>
    </source>
</evidence>
<evidence type="ECO:0000256" key="7">
    <source>
        <dbReference type="ARBA" id="ARBA00023136"/>
    </source>
</evidence>
<evidence type="ECO:0000256" key="2">
    <source>
        <dbReference type="ARBA" id="ARBA00010065"/>
    </source>
</evidence>
<dbReference type="PANTHER" id="PTHR38686:SF1">
    <property type="entry name" value="APOLIPOPROTEIN N-ACYLTRANSFERASE"/>
    <property type="match status" value="1"/>
</dbReference>
<evidence type="ECO:0000313" key="11">
    <source>
        <dbReference type="EMBL" id="MBB3976278.1"/>
    </source>
</evidence>
<dbReference type="InterPro" id="IPR036526">
    <property type="entry name" value="C-N_Hydrolase_sf"/>
</dbReference>
<evidence type="ECO:0000256" key="8">
    <source>
        <dbReference type="ARBA" id="ARBA00023315"/>
    </source>
</evidence>